<keyword evidence="3" id="KW-0472">Membrane</keyword>
<protein>
    <recommendedName>
        <fullName evidence="4">Tyrosinase copper-binding domain-containing protein</fullName>
    </recommendedName>
</protein>
<evidence type="ECO:0000256" key="1">
    <source>
        <dbReference type="ARBA" id="ARBA00022723"/>
    </source>
</evidence>
<dbReference type="GO" id="GO:0046872">
    <property type="term" value="F:metal ion binding"/>
    <property type="evidence" value="ECO:0007669"/>
    <property type="project" value="UniProtKB-KW"/>
</dbReference>
<proteinExistence type="predicted"/>
<dbReference type="EMBL" id="HACM01011785">
    <property type="protein sequence ID" value="CRZ12227.1"/>
    <property type="molecule type" value="Transcribed_RNA"/>
</dbReference>
<dbReference type="GO" id="GO:0016491">
    <property type="term" value="F:oxidoreductase activity"/>
    <property type="evidence" value="ECO:0007669"/>
    <property type="project" value="InterPro"/>
</dbReference>
<keyword evidence="1" id="KW-0479">Metal-binding</keyword>
<organism evidence="5">
    <name type="scientific">Spongospora subterranea</name>
    <dbReference type="NCBI Taxonomy" id="70186"/>
    <lineage>
        <taxon>Eukaryota</taxon>
        <taxon>Sar</taxon>
        <taxon>Rhizaria</taxon>
        <taxon>Endomyxa</taxon>
        <taxon>Phytomyxea</taxon>
        <taxon>Plasmodiophorida</taxon>
        <taxon>Plasmodiophoridae</taxon>
        <taxon>Spongospora</taxon>
    </lineage>
</organism>
<name>A0A0H5RF96_9EUKA</name>
<evidence type="ECO:0000256" key="2">
    <source>
        <dbReference type="ARBA" id="ARBA00023008"/>
    </source>
</evidence>
<dbReference type="InterPro" id="IPR050316">
    <property type="entry name" value="Tyrosinase/Hemocyanin"/>
</dbReference>
<dbReference type="PANTHER" id="PTHR11474">
    <property type="entry name" value="TYROSINASE FAMILY MEMBER"/>
    <property type="match status" value="1"/>
</dbReference>
<feature type="transmembrane region" description="Helical" evidence="3">
    <location>
        <begin position="7"/>
        <end position="28"/>
    </location>
</feature>
<sequence>MNRRSKCIMVSVLAVVIATILGVTLYLLDRADAQTPPDLRNLNAAQLDYLRGAFAKVQSRGLMVEHGRLHGDDGNFCPHEKPTFLAWHRAYLIAFEGHLGSIMPYWDWTEYLHHSAFDSPTYQGGKPNPLFSGQIFDSSAGGLTDQRTERNWEALDPKYLAESVYRALTRPTFEAFQRELEAAHAMVHNTIGGAMIPVKTAAFDPIFWFHHSMVNIIWSMWSSLHKGADLSSFNNIVIDNYNLARDQTSFANVNSRDVVFPHTDTYKRAAASVNGYAGGGGLQFVALSANAGPVQVASDDPRTPHLILTLHDYTSPMDSQNIRVSLNGTEAGFTGLIGMAHRAHGDMGHVHRDRTIDLTLAYNKLMAGLGLDEVKNFTTVKVHNLMTGDETSLKGGWSLGWEVY</sequence>
<dbReference type="SUPFAM" id="SSF48056">
    <property type="entry name" value="Di-copper centre-containing domain"/>
    <property type="match status" value="1"/>
</dbReference>
<dbReference type="PROSITE" id="PS00497">
    <property type="entry name" value="TYROSINASE_1"/>
    <property type="match status" value="1"/>
</dbReference>
<dbReference type="InterPro" id="IPR008922">
    <property type="entry name" value="Di-copper_centre_dom_sf"/>
</dbReference>
<dbReference type="PRINTS" id="PR00092">
    <property type="entry name" value="TYROSINASE"/>
</dbReference>
<evidence type="ECO:0000256" key="3">
    <source>
        <dbReference type="SAM" id="Phobius"/>
    </source>
</evidence>
<feature type="domain" description="Tyrosinase copper-binding" evidence="4">
    <location>
        <begin position="79"/>
        <end position="96"/>
    </location>
</feature>
<dbReference type="PANTHER" id="PTHR11474:SF126">
    <property type="entry name" value="TYROSINASE-LIKE PROTEIN TYR-1-RELATED"/>
    <property type="match status" value="1"/>
</dbReference>
<dbReference type="Gene3D" id="1.10.1280.10">
    <property type="entry name" value="Di-copper center containing domain from catechol oxidase"/>
    <property type="match status" value="1"/>
</dbReference>
<reference evidence="5" key="1">
    <citation type="submission" date="2015-04" db="EMBL/GenBank/DDBJ databases">
        <title>The genome sequence of the plant pathogenic Rhizarian Plasmodiophora brassicae reveals insights in its biotrophic life cycle and the origin of chitin synthesis.</title>
        <authorList>
            <person name="Schwelm A."/>
            <person name="Fogelqvist J."/>
            <person name="Knaust A."/>
            <person name="Julke S."/>
            <person name="Lilja T."/>
            <person name="Dhandapani V."/>
            <person name="Bonilla-Rosso G."/>
            <person name="Karlsson M."/>
            <person name="Shevchenko A."/>
            <person name="Choi S.R."/>
            <person name="Kim H.G."/>
            <person name="Park J.Y."/>
            <person name="Lim Y.P."/>
            <person name="Ludwig-Muller J."/>
            <person name="Dixelius C."/>
        </authorList>
    </citation>
    <scope>NUCLEOTIDE SEQUENCE</scope>
    <source>
        <tissue evidence="5">Potato root galls</tissue>
    </source>
</reference>
<dbReference type="AlphaFoldDB" id="A0A0H5RF96"/>
<keyword evidence="2" id="KW-0186">Copper</keyword>
<keyword evidence="3" id="KW-0812">Transmembrane</keyword>
<keyword evidence="3" id="KW-1133">Transmembrane helix</keyword>
<evidence type="ECO:0000259" key="4">
    <source>
        <dbReference type="PROSITE" id="PS00497"/>
    </source>
</evidence>
<dbReference type="InterPro" id="IPR002227">
    <property type="entry name" value="Tyrosinase_Cu-bd"/>
</dbReference>
<dbReference type="Pfam" id="PF00264">
    <property type="entry name" value="Tyrosinase"/>
    <property type="match status" value="1"/>
</dbReference>
<accession>A0A0H5RF96</accession>
<evidence type="ECO:0000313" key="5">
    <source>
        <dbReference type="EMBL" id="CRZ12227.1"/>
    </source>
</evidence>